<dbReference type="AlphaFoldDB" id="B3ELG2"/>
<reference evidence="1" key="1">
    <citation type="submission" date="2008-06" db="EMBL/GenBank/DDBJ databases">
        <title>Complete sequence of Chlorobium phaeobacteroides BS1.</title>
        <authorList>
            <consortium name="US DOE Joint Genome Institute"/>
            <person name="Lucas S."/>
            <person name="Copeland A."/>
            <person name="Lapidus A."/>
            <person name="Glavina del Rio T."/>
            <person name="Dalin E."/>
            <person name="Tice H."/>
            <person name="Bruce D."/>
            <person name="Goodwin L."/>
            <person name="Pitluck S."/>
            <person name="Schmutz J."/>
            <person name="Larimer F."/>
            <person name="Land M."/>
            <person name="Hauser L."/>
            <person name="Kyrpides N."/>
            <person name="Ovchinnikova G."/>
            <person name="Li T."/>
            <person name="Liu Z."/>
            <person name="Zhao F."/>
            <person name="Overmann J."/>
            <person name="Bryant D.A."/>
            <person name="Richardson P."/>
        </authorList>
    </citation>
    <scope>NUCLEOTIDE SEQUENCE [LARGE SCALE GENOMIC DNA]</scope>
    <source>
        <strain evidence="1">BS1</strain>
    </source>
</reference>
<gene>
    <name evidence="1" type="ordered locus">Cphamn1_1832</name>
</gene>
<accession>B3ELG2</accession>
<sequence>MKIKEAPDCPHCGTKMKKCEPPPYNYGDGLGWCTPYFYVCFNDDCSLYVNGWNNLKENFNKVASYRCMCYPDNGVFEAMCVFSPEGMKGQIIEEEETH</sequence>
<dbReference type="KEGG" id="cpb:Cphamn1_1832"/>
<protein>
    <recommendedName>
        <fullName evidence="2">Zinc finger Ogr/Delta-type domain-containing protein</fullName>
    </recommendedName>
</protein>
<organism evidence="1">
    <name type="scientific">Chlorobium phaeobacteroides (strain BS1)</name>
    <dbReference type="NCBI Taxonomy" id="331678"/>
    <lineage>
        <taxon>Bacteria</taxon>
        <taxon>Pseudomonadati</taxon>
        <taxon>Chlorobiota</taxon>
        <taxon>Chlorobiia</taxon>
        <taxon>Chlorobiales</taxon>
        <taxon>Chlorobiaceae</taxon>
        <taxon>Chlorobium/Pelodictyon group</taxon>
        <taxon>Chlorobium</taxon>
    </lineage>
</organism>
<proteinExistence type="predicted"/>
<dbReference type="EMBL" id="CP001101">
    <property type="protein sequence ID" value="ACE04750.1"/>
    <property type="molecule type" value="Genomic_DNA"/>
</dbReference>
<dbReference type="eggNOG" id="COG1413">
    <property type="taxonomic scope" value="Bacteria"/>
</dbReference>
<evidence type="ECO:0008006" key="2">
    <source>
        <dbReference type="Google" id="ProtNLM"/>
    </source>
</evidence>
<evidence type="ECO:0000313" key="1">
    <source>
        <dbReference type="EMBL" id="ACE04750.1"/>
    </source>
</evidence>
<dbReference type="STRING" id="331678.Cphamn1_1832"/>
<dbReference type="HOGENOM" id="CLU_2467900_0_0_10"/>
<name>B3ELG2_CHLPB</name>